<feature type="transmembrane region" description="Helical" evidence="14">
    <location>
        <begin position="6"/>
        <end position="25"/>
    </location>
</feature>
<keyword evidence="4 12" id="KW-0479">Metal-binding</keyword>
<evidence type="ECO:0000259" key="15">
    <source>
        <dbReference type="Pfam" id="PF01435"/>
    </source>
</evidence>
<feature type="active site" description="Proton donor" evidence="11">
    <location>
        <position position="355"/>
    </location>
</feature>
<feature type="transmembrane region" description="Helical" evidence="14">
    <location>
        <begin position="103"/>
        <end position="127"/>
    </location>
</feature>
<name>A0A7Z7LE74_9BACT</name>
<evidence type="ECO:0000256" key="12">
    <source>
        <dbReference type="PIRSR" id="PIRSR627057-2"/>
    </source>
</evidence>
<evidence type="ECO:0000256" key="2">
    <source>
        <dbReference type="ARBA" id="ARBA00022670"/>
    </source>
</evidence>
<keyword evidence="7 12" id="KW-0862">Zinc</keyword>
<gene>
    <name evidence="17" type="ORF">MESINF_0879</name>
</gene>
<dbReference type="EMBL" id="LS974202">
    <property type="protein sequence ID" value="SSC12328.1"/>
    <property type="molecule type" value="Genomic_DNA"/>
</dbReference>
<feature type="binding site" evidence="12">
    <location>
        <position position="279"/>
    </location>
    <ligand>
        <name>Zn(2+)</name>
        <dbReference type="ChEBI" id="CHEBI:29105"/>
        <note>catalytic</note>
    </ligand>
</feature>
<feature type="domain" description="Peptidase M48" evidence="15">
    <location>
        <begin position="205"/>
        <end position="408"/>
    </location>
</feature>
<feature type="transmembrane region" description="Helical" evidence="14">
    <location>
        <begin position="290"/>
        <end position="312"/>
    </location>
</feature>
<dbReference type="GO" id="GO:0004222">
    <property type="term" value="F:metalloendopeptidase activity"/>
    <property type="evidence" value="ECO:0007669"/>
    <property type="project" value="InterPro"/>
</dbReference>
<evidence type="ECO:0000256" key="6">
    <source>
        <dbReference type="ARBA" id="ARBA00022824"/>
    </source>
</evidence>
<keyword evidence="8 14" id="KW-1133">Transmembrane helix</keyword>
<feature type="active site" evidence="11">
    <location>
        <position position="276"/>
    </location>
</feature>
<dbReference type="Pfam" id="PF16491">
    <property type="entry name" value="Peptidase_M48_N"/>
    <property type="match status" value="1"/>
</dbReference>
<evidence type="ECO:0000259" key="16">
    <source>
        <dbReference type="Pfam" id="PF16491"/>
    </source>
</evidence>
<evidence type="ECO:0000313" key="17">
    <source>
        <dbReference type="EMBL" id="SSC12328.1"/>
    </source>
</evidence>
<evidence type="ECO:0000256" key="13">
    <source>
        <dbReference type="RuleBase" id="RU003983"/>
    </source>
</evidence>
<dbReference type="Proteomes" id="UP000250796">
    <property type="component" value="Chromosome MESINF"/>
</dbReference>
<dbReference type="RefSeq" id="WP_169698677.1">
    <property type="nucleotide sequence ID" value="NZ_LS974202.1"/>
</dbReference>
<evidence type="ECO:0000256" key="10">
    <source>
        <dbReference type="ARBA" id="ARBA00023136"/>
    </source>
</evidence>
<dbReference type="KEGG" id="minf:MESINF_0879"/>
<evidence type="ECO:0000256" key="7">
    <source>
        <dbReference type="ARBA" id="ARBA00022833"/>
    </source>
</evidence>
<organism evidence="17 18">
    <name type="scientific">Mesotoga infera</name>
    <dbReference type="NCBI Taxonomy" id="1236046"/>
    <lineage>
        <taxon>Bacteria</taxon>
        <taxon>Thermotogati</taxon>
        <taxon>Thermotogota</taxon>
        <taxon>Thermotogae</taxon>
        <taxon>Kosmotogales</taxon>
        <taxon>Kosmotogaceae</taxon>
        <taxon>Mesotoga</taxon>
    </lineage>
</organism>
<protein>
    <submittedName>
        <fullName evidence="17">Zn-dependent protease with chaperone function</fullName>
    </submittedName>
</protein>
<dbReference type="InterPro" id="IPR027057">
    <property type="entry name" value="CAXX_Prtase_1"/>
</dbReference>
<feature type="domain" description="CAAX prenyl protease 1 N-terminal" evidence="16">
    <location>
        <begin position="35"/>
        <end position="202"/>
    </location>
</feature>
<keyword evidence="9 13" id="KW-0482">Metalloprotease</keyword>
<sequence>MSGFTFLYFIGIYAIMTFEIVLLIMNYRFSTKPPIAVPGVLRDVYTPELVEKSILYTKARGELQIFSTLVEFAFVTAGIFWLFPLIERIAVSLTGSFVWQGVLFFAILALIGYLSMLPFHVYSTFVLERRFGFNKTAPATFIADSLKEILLIAAIGVPLLALSLMAIEKLAYWWIYLLLGIILFQLLSGLLYPVLILPLFSKLKPLEDGQLKQAIFDLSKRSGFEVKSIFVMDASKRTGHTNAFFTGFGKARRIVLYDTLIEKHSLSEIEAIFAHEAGHYKYRHTLKGTVISSATTGLSIFLLWFMVRSGIIETIFAVEREFTALLYSGVFVMSLFSVFGWLGSYISRRWEFAADSYAAEIMCTAGPMIDALKRLSASNLSNLRPHPLYTALNYSHPTTLERIEKLCKIDSNIDEEIKGVKS</sequence>
<keyword evidence="6" id="KW-0256">Endoplasmic reticulum</keyword>
<evidence type="ECO:0000256" key="1">
    <source>
        <dbReference type="ARBA" id="ARBA00004477"/>
    </source>
</evidence>
<dbReference type="Pfam" id="PF01435">
    <property type="entry name" value="Peptidase_M48"/>
    <property type="match status" value="1"/>
</dbReference>
<dbReference type="InterPro" id="IPR001915">
    <property type="entry name" value="Peptidase_M48"/>
</dbReference>
<feature type="transmembrane region" description="Helical" evidence="14">
    <location>
        <begin position="324"/>
        <end position="342"/>
    </location>
</feature>
<dbReference type="CDD" id="cd07343">
    <property type="entry name" value="M48A_Zmpste24p_like"/>
    <property type="match status" value="1"/>
</dbReference>
<evidence type="ECO:0000313" key="18">
    <source>
        <dbReference type="Proteomes" id="UP000250796"/>
    </source>
</evidence>
<feature type="binding site" evidence="12">
    <location>
        <position position="275"/>
    </location>
    <ligand>
        <name>Zn(2+)</name>
        <dbReference type="ChEBI" id="CHEBI:29105"/>
        <note>catalytic</note>
    </ligand>
</feature>
<keyword evidence="2 13" id="KW-0645">Protease</keyword>
<comment type="similarity">
    <text evidence="13">Belongs to the peptidase M48 family.</text>
</comment>
<evidence type="ECO:0000256" key="3">
    <source>
        <dbReference type="ARBA" id="ARBA00022692"/>
    </source>
</evidence>
<evidence type="ECO:0000256" key="9">
    <source>
        <dbReference type="ARBA" id="ARBA00023049"/>
    </source>
</evidence>
<keyword evidence="10 14" id="KW-0472">Membrane</keyword>
<comment type="cofactor">
    <cofactor evidence="12 13">
        <name>Zn(2+)</name>
        <dbReference type="ChEBI" id="CHEBI:29105"/>
    </cofactor>
    <text evidence="12 13">Binds 1 zinc ion per subunit.</text>
</comment>
<dbReference type="InterPro" id="IPR032456">
    <property type="entry name" value="Peptidase_M48_N"/>
</dbReference>
<reference evidence="17 18" key="1">
    <citation type="submission" date="2017-01" db="EMBL/GenBank/DDBJ databases">
        <authorList>
            <person name="Erauso G."/>
        </authorList>
    </citation>
    <scope>NUCLEOTIDE SEQUENCE [LARGE SCALE GENOMIC DNA]</scope>
    <source>
        <strain evidence="17">MESINF1</strain>
    </source>
</reference>
<feature type="transmembrane region" description="Helical" evidence="14">
    <location>
        <begin position="148"/>
        <end position="167"/>
    </location>
</feature>
<dbReference type="GO" id="GO:0046872">
    <property type="term" value="F:metal ion binding"/>
    <property type="evidence" value="ECO:0007669"/>
    <property type="project" value="UniProtKB-KW"/>
</dbReference>
<dbReference type="Gene3D" id="3.30.2010.10">
    <property type="entry name" value="Metalloproteases ('zincins'), catalytic domain"/>
    <property type="match status" value="1"/>
</dbReference>
<evidence type="ECO:0000256" key="5">
    <source>
        <dbReference type="ARBA" id="ARBA00022801"/>
    </source>
</evidence>
<keyword evidence="18" id="KW-1185">Reference proteome</keyword>
<accession>A0A7Z7LE74</accession>
<evidence type="ECO:0000256" key="4">
    <source>
        <dbReference type="ARBA" id="ARBA00022723"/>
    </source>
</evidence>
<feature type="transmembrane region" description="Helical" evidence="14">
    <location>
        <begin position="63"/>
        <end position="83"/>
    </location>
</feature>
<proteinExistence type="inferred from homology"/>
<feature type="binding site" evidence="12">
    <location>
        <position position="351"/>
    </location>
    <ligand>
        <name>Zn(2+)</name>
        <dbReference type="ChEBI" id="CHEBI:29105"/>
        <note>catalytic</note>
    </ligand>
</feature>
<comment type="subcellular location">
    <subcellularLocation>
        <location evidence="1">Endoplasmic reticulum membrane</location>
        <topology evidence="1">Multi-pass membrane protein</topology>
    </subcellularLocation>
</comment>
<dbReference type="AlphaFoldDB" id="A0A7Z7LE74"/>
<keyword evidence="3 14" id="KW-0812">Transmembrane</keyword>
<dbReference type="GO" id="GO:0071586">
    <property type="term" value="P:CAAX-box protein processing"/>
    <property type="evidence" value="ECO:0007669"/>
    <property type="project" value="InterPro"/>
</dbReference>
<dbReference type="PANTHER" id="PTHR10120">
    <property type="entry name" value="CAAX PRENYL PROTEASE 1"/>
    <property type="match status" value="1"/>
</dbReference>
<evidence type="ECO:0000256" key="8">
    <source>
        <dbReference type="ARBA" id="ARBA00022989"/>
    </source>
</evidence>
<feature type="transmembrane region" description="Helical" evidence="14">
    <location>
        <begin position="173"/>
        <end position="200"/>
    </location>
</feature>
<dbReference type="FunFam" id="3.30.2010.10:FF:000002">
    <property type="entry name" value="CAAX prenyl protease"/>
    <property type="match status" value="1"/>
</dbReference>
<keyword evidence="5 13" id="KW-0378">Hydrolase</keyword>
<evidence type="ECO:0000256" key="14">
    <source>
        <dbReference type="SAM" id="Phobius"/>
    </source>
</evidence>
<evidence type="ECO:0000256" key="11">
    <source>
        <dbReference type="PIRSR" id="PIRSR627057-1"/>
    </source>
</evidence>